<dbReference type="AlphaFoldDB" id="A0A8T0THF9"/>
<organism evidence="2 3">
    <name type="scientific">Panicum virgatum</name>
    <name type="common">Blackwell switchgrass</name>
    <dbReference type="NCBI Taxonomy" id="38727"/>
    <lineage>
        <taxon>Eukaryota</taxon>
        <taxon>Viridiplantae</taxon>
        <taxon>Streptophyta</taxon>
        <taxon>Embryophyta</taxon>
        <taxon>Tracheophyta</taxon>
        <taxon>Spermatophyta</taxon>
        <taxon>Magnoliopsida</taxon>
        <taxon>Liliopsida</taxon>
        <taxon>Poales</taxon>
        <taxon>Poaceae</taxon>
        <taxon>PACMAD clade</taxon>
        <taxon>Panicoideae</taxon>
        <taxon>Panicodae</taxon>
        <taxon>Paniceae</taxon>
        <taxon>Panicinae</taxon>
        <taxon>Panicum</taxon>
        <taxon>Panicum sect. Hiantes</taxon>
    </lineage>
</organism>
<keyword evidence="3" id="KW-1185">Reference proteome</keyword>
<sequence length="184" mass="20596">MLEWNGNQMRNNFTQDQMDIFRRKICCRLLRSENNKCRKASYKEPLTVCAIACLPKISFIRLIFHANMFDGFCFNSLQKELYLAANPKVSGSDGEVCILGTRTGNINHKTGKKSDNKTNNPNDQAKPSKGQKKRGRPKKDGPGTKDTTKNGTNISEMSTVAGDPGANKRISNPSQYRKSPYSKS</sequence>
<proteinExistence type="predicted"/>
<dbReference type="EMBL" id="CM029044">
    <property type="protein sequence ID" value="KAG2608583.1"/>
    <property type="molecule type" value="Genomic_DNA"/>
</dbReference>
<reference evidence="2" key="1">
    <citation type="submission" date="2020-05" db="EMBL/GenBank/DDBJ databases">
        <title>WGS assembly of Panicum virgatum.</title>
        <authorList>
            <person name="Lovell J.T."/>
            <person name="Jenkins J."/>
            <person name="Shu S."/>
            <person name="Juenger T.E."/>
            <person name="Schmutz J."/>
        </authorList>
    </citation>
    <scope>NUCLEOTIDE SEQUENCE</scope>
    <source>
        <strain evidence="2">AP13</strain>
    </source>
</reference>
<gene>
    <name evidence="2" type="ORF">PVAP13_4NG341400</name>
</gene>
<feature type="region of interest" description="Disordered" evidence="1">
    <location>
        <begin position="107"/>
        <end position="184"/>
    </location>
</feature>
<evidence type="ECO:0000256" key="1">
    <source>
        <dbReference type="SAM" id="MobiDB-lite"/>
    </source>
</evidence>
<accession>A0A8T0THF9</accession>
<dbReference type="Proteomes" id="UP000823388">
    <property type="component" value="Chromosome 4N"/>
</dbReference>
<name>A0A8T0THF9_PANVG</name>
<evidence type="ECO:0000313" key="3">
    <source>
        <dbReference type="Proteomes" id="UP000823388"/>
    </source>
</evidence>
<comment type="caution">
    <text evidence="2">The sequence shown here is derived from an EMBL/GenBank/DDBJ whole genome shotgun (WGS) entry which is preliminary data.</text>
</comment>
<evidence type="ECO:0000313" key="2">
    <source>
        <dbReference type="EMBL" id="KAG2608583.1"/>
    </source>
</evidence>
<feature type="compositionally biased region" description="Basic and acidic residues" evidence="1">
    <location>
        <begin position="138"/>
        <end position="148"/>
    </location>
</feature>
<protein>
    <submittedName>
        <fullName evidence="2">Uncharacterized protein</fullName>
    </submittedName>
</protein>
<feature type="compositionally biased region" description="Polar residues" evidence="1">
    <location>
        <begin position="169"/>
        <end position="184"/>
    </location>
</feature>